<dbReference type="AlphaFoldDB" id="A0A1L3ZVB8"/>
<dbReference type="Pfam" id="PF06170">
    <property type="entry name" value="DUF983"/>
    <property type="match status" value="1"/>
</dbReference>
<reference evidence="3" key="1">
    <citation type="submission" date="2016-11" db="EMBL/GenBank/DDBJ databases">
        <title>Complete Genome Sequence of alachlor-degrading Sphingomonas sp. strain JJ-A5.</title>
        <authorList>
            <person name="Lee H."/>
            <person name="Ka J.-O."/>
        </authorList>
    </citation>
    <scope>NUCLEOTIDE SEQUENCE [LARGE SCALE GENOMIC DNA]</scope>
    <source>
        <strain evidence="3">JJ-A5</strain>
    </source>
</reference>
<feature type="transmembrane region" description="Helical" evidence="1">
    <location>
        <begin position="77"/>
        <end position="96"/>
    </location>
</feature>
<gene>
    <name evidence="2" type="ORF">BSL82_09855</name>
</gene>
<evidence type="ECO:0000256" key="1">
    <source>
        <dbReference type="SAM" id="Phobius"/>
    </source>
</evidence>
<dbReference type="KEGG" id="sphj:BSL82_09855"/>
<evidence type="ECO:0008006" key="4">
    <source>
        <dbReference type="Google" id="ProtNLM"/>
    </source>
</evidence>
<name>A0A1L3ZVB8_9SPHN</name>
<sequence length="120" mass="12775">MRQPSPVEAALGGLCPQCGAKTLFDGLVGFAPQCRACGLDYSAYNVGDGPAAFLTLIIGAVITVLALVTDAAFRPSLWVHALLWVPLTAIAVIWSLRISKAALLALEFRHKAAEGRRDDR</sequence>
<dbReference type="RefSeq" id="WP_072597232.1">
    <property type="nucleotide sequence ID" value="NZ_CP018221.1"/>
</dbReference>
<evidence type="ECO:0000313" key="2">
    <source>
        <dbReference type="EMBL" id="API59581.1"/>
    </source>
</evidence>
<feature type="transmembrane region" description="Helical" evidence="1">
    <location>
        <begin position="51"/>
        <end position="71"/>
    </location>
</feature>
<evidence type="ECO:0000313" key="3">
    <source>
        <dbReference type="Proteomes" id="UP000182063"/>
    </source>
</evidence>
<dbReference type="OrthoDB" id="9799456at2"/>
<keyword evidence="1" id="KW-0812">Transmembrane</keyword>
<dbReference type="STRING" id="1921510.BSL82_09855"/>
<keyword evidence="1" id="KW-1133">Transmembrane helix</keyword>
<proteinExistence type="predicted"/>
<accession>A0A1L3ZVB8</accession>
<keyword evidence="1" id="KW-0472">Membrane</keyword>
<dbReference type="Proteomes" id="UP000182063">
    <property type="component" value="Chromosome"/>
</dbReference>
<dbReference type="EMBL" id="CP018221">
    <property type="protein sequence ID" value="API59581.1"/>
    <property type="molecule type" value="Genomic_DNA"/>
</dbReference>
<dbReference type="InterPro" id="IPR009325">
    <property type="entry name" value="DUF983"/>
</dbReference>
<keyword evidence="3" id="KW-1185">Reference proteome</keyword>
<organism evidence="2 3">
    <name type="scientific">Tardibacter chloracetimidivorans</name>
    <dbReference type="NCBI Taxonomy" id="1921510"/>
    <lineage>
        <taxon>Bacteria</taxon>
        <taxon>Pseudomonadati</taxon>
        <taxon>Pseudomonadota</taxon>
        <taxon>Alphaproteobacteria</taxon>
        <taxon>Sphingomonadales</taxon>
        <taxon>Sphingomonadaceae</taxon>
        <taxon>Tardibacter</taxon>
    </lineage>
</organism>
<protein>
    <recommendedName>
        <fullName evidence="4">DUF983 domain-containing protein</fullName>
    </recommendedName>
</protein>